<dbReference type="PANTHER" id="PTHR41164:SF1">
    <property type="entry name" value="CURLI PRODUCTION ASSEMBLY_TRANSPORT COMPONENT CSGG"/>
    <property type="match status" value="1"/>
</dbReference>
<sequence>MLFLLSILVQSCASTFKHPVSPSPARLGEYSEVHKKETSQLPEPKEKVYAAVYNFRDQTGQYKLLENSASWSTVVTQGATSVLIQALEESDWFIAIEREGLSNLLNERRIIRQTQEQFQGNSTTLPPLLYAGIIIEGGIIAYESNVRTGGMGARYFGTGTSGQYREDQVTIYLRAVSTSTGRILKTVHASKTILSQKLDMGIFRFVSLKKLLEAEVGYTYNEPSFVAVQAAIDKAVLALIVEGLGEGLWELNNPNDINTSVIKNYFEEKALSLDMDHLGNLTVPHTKSFSAALKGSFTLLDGDSGSGQIKPAGSLTLGFFQKQPVNLLLDMGVGQAADEVSFETNFIQTTAIAQFHFLHKHKNNPFIQMGYGVSFITDNNWFHNDFVWNTNLLQYLHLGAGYQWRLSDWPLDIQFSITNQLYLNDQFDGVVYGKYNDRLWMANIGLQYRFNISK</sequence>
<protein>
    <submittedName>
        <fullName evidence="6">Curli production assembly/transport component CsgG</fullName>
    </submittedName>
</protein>
<evidence type="ECO:0000256" key="4">
    <source>
        <dbReference type="ARBA" id="ARBA00023139"/>
    </source>
</evidence>
<accession>A0A0E9LX11</accession>
<evidence type="ECO:0000256" key="2">
    <source>
        <dbReference type="ARBA" id="ARBA00022729"/>
    </source>
</evidence>
<keyword evidence="3" id="KW-0472">Membrane</keyword>
<dbReference type="GO" id="GO:0030288">
    <property type="term" value="C:outer membrane-bounded periplasmic space"/>
    <property type="evidence" value="ECO:0007669"/>
    <property type="project" value="InterPro"/>
</dbReference>
<comment type="caution">
    <text evidence="6">The sequence shown here is derived from an EMBL/GenBank/DDBJ whole genome shotgun (WGS) entry which is preliminary data.</text>
</comment>
<dbReference type="AlphaFoldDB" id="A0A0E9LX11"/>
<dbReference type="PANTHER" id="PTHR41164">
    <property type="entry name" value="CURLI PRODUCTION ASSEMBLY/TRANSPORT COMPONENT CSGG"/>
    <property type="match status" value="1"/>
</dbReference>
<dbReference type="Gene3D" id="3.40.50.10610">
    <property type="entry name" value="ABC-type transport auxiliary lipoprotein component"/>
    <property type="match status" value="2"/>
</dbReference>
<organism evidence="6 7">
    <name type="scientific">Geofilum rubicundum JCM 15548</name>
    <dbReference type="NCBI Taxonomy" id="1236989"/>
    <lineage>
        <taxon>Bacteria</taxon>
        <taxon>Pseudomonadati</taxon>
        <taxon>Bacteroidota</taxon>
        <taxon>Bacteroidia</taxon>
        <taxon>Marinilabiliales</taxon>
        <taxon>Marinilabiliaceae</taxon>
        <taxon>Geofilum</taxon>
    </lineage>
</organism>
<keyword evidence="7" id="KW-1185">Reference proteome</keyword>
<dbReference type="SUPFAM" id="SSF56925">
    <property type="entry name" value="OMPA-like"/>
    <property type="match status" value="1"/>
</dbReference>
<evidence type="ECO:0000313" key="6">
    <source>
        <dbReference type="EMBL" id="GAO30107.1"/>
    </source>
</evidence>
<evidence type="ECO:0000256" key="1">
    <source>
        <dbReference type="ARBA" id="ARBA00022475"/>
    </source>
</evidence>
<dbReference type="EMBL" id="BAZW01000018">
    <property type="protein sequence ID" value="GAO30107.1"/>
    <property type="molecule type" value="Genomic_DNA"/>
</dbReference>
<evidence type="ECO:0000256" key="5">
    <source>
        <dbReference type="ARBA" id="ARBA00023288"/>
    </source>
</evidence>
<evidence type="ECO:0000313" key="7">
    <source>
        <dbReference type="Proteomes" id="UP000032900"/>
    </source>
</evidence>
<dbReference type="InterPro" id="IPR011250">
    <property type="entry name" value="OMP/PagP_B-barrel"/>
</dbReference>
<keyword evidence="1" id="KW-1003">Cell membrane</keyword>
<gene>
    <name evidence="6" type="ORF">JCM15548_12359</name>
</gene>
<dbReference type="Pfam" id="PF03783">
    <property type="entry name" value="CsgG"/>
    <property type="match status" value="1"/>
</dbReference>
<evidence type="ECO:0000256" key="3">
    <source>
        <dbReference type="ARBA" id="ARBA00023136"/>
    </source>
</evidence>
<name>A0A0E9LX11_9BACT</name>
<dbReference type="STRING" id="1236989.JCM15548_12359"/>
<dbReference type="Proteomes" id="UP000032900">
    <property type="component" value="Unassembled WGS sequence"/>
</dbReference>
<proteinExistence type="predicted"/>
<reference evidence="6 7" key="1">
    <citation type="journal article" date="2015" name="Microbes Environ.">
        <title>Distribution and evolution of nitrogen fixation genes in the phylum bacteroidetes.</title>
        <authorList>
            <person name="Inoue J."/>
            <person name="Oshima K."/>
            <person name="Suda W."/>
            <person name="Sakamoto M."/>
            <person name="Iino T."/>
            <person name="Noda S."/>
            <person name="Hongoh Y."/>
            <person name="Hattori M."/>
            <person name="Ohkuma M."/>
        </authorList>
    </citation>
    <scope>NUCLEOTIDE SEQUENCE [LARGE SCALE GENOMIC DNA]</scope>
    <source>
        <strain evidence="6">JCM 15548</strain>
    </source>
</reference>
<keyword evidence="5" id="KW-0449">Lipoprotein</keyword>
<keyword evidence="2" id="KW-0732">Signal</keyword>
<dbReference type="InterPro" id="IPR005534">
    <property type="entry name" value="Curli_assmbl/transp-comp_CsgG"/>
</dbReference>
<keyword evidence="4" id="KW-0564">Palmitate</keyword>